<evidence type="ECO:0000313" key="3">
    <source>
        <dbReference type="Proteomes" id="UP000176005"/>
    </source>
</evidence>
<evidence type="ECO:0000313" key="2">
    <source>
        <dbReference type="EMBL" id="OEV03070.1"/>
    </source>
</evidence>
<accession>A0A1E7KGK6</accession>
<feature type="compositionally biased region" description="Basic and acidic residues" evidence="1">
    <location>
        <begin position="52"/>
        <end position="95"/>
    </location>
</feature>
<dbReference type="AlphaFoldDB" id="A0A1E7KGK6"/>
<gene>
    <name evidence="2" type="ORF">AN218_32795</name>
</gene>
<protein>
    <submittedName>
        <fullName evidence="2">Uncharacterized protein</fullName>
    </submittedName>
</protein>
<sequence length="95" mass="10465">MPAVPRPDTYGTRRVRAPEPAVTSDPGGDGNHSRVGRLDGGVPGHPGTARNRCGEHGARRPEPGRGRPVRREHEQHRPDEPEEPASRGRPHEEHR</sequence>
<evidence type="ECO:0000256" key="1">
    <source>
        <dbReference type="SAM" id="MobiDB-lite"/>
    </source>
</evidence>
<dbReference type="Proteomes" id="UP000176005">
    <property type="component" value="Unassembled WGS sequence"/>
</dbReference>
<proteinExistence type="predicted"/>
<name>A0A1E7KGK6_9ACTN</name>
<feature type="region of interest" description="Disordered" evidence="1">
    <location>
        <begin position="1"/>
        <end position="95"/>
    </location>
</feature>
<keyword evidence="3" id="KW-1185">Reference proteome</keyword>
<organism evidence="2 3">
    <name type="scientific">Streptomyces nanshensis</name>
    <dbReference type="NCBI Taxonomy" id="518642"/>
    <lineage>
        <taxon>Bacteria</taxon>
        <taxon>Bacillati</taxon>
        <taxon>Actinomycetota</taxon>
        <taxon>Actinomycetes</taxon>
        <taxon>Kitasatosporales</taxon>
        <taxon>Streptomycetaceae</taxon>
        <taxon>Streptomyces</taxon>
    </lineage>
</organism>
<dbReference type="EMBL" id="LJGW01000715">
    <property type="protein sequence ID" value="OEV03070.1"/>
    <property type="molecule type" value="Genomic_DNA"/>
</dbReference>
<comment type="caution">
    <text evidence="2">The sequence shown here is derived from an EMBL/GenBank/DDBJ whole genome shotgun (WGS) entry which is preliminary data.</text>
</comment>
<reference evidence="2 3" key="1">
    <citation type="journal article" date="2016" name="Front. Microbiol.">
        <title>Comparative Genomics Analysis of Streptomyces Species Reveals Their Adaptation to the Marine Environment and Their Diversity at the Genomic Level.</title>
        <authorList>
            <person name="Tian X."/>
            <person name="Zhang Z."/>
            <person name="Yang T."/>
            <person name="Chen M."/>
            <person name="Li J."/>
            <person name="Chen F."/>
            <person name="Yang J."/>
            <person name="Li W."/>
            <person name="Zhang B."/>
            <person name="Zhang Z."/>
            <person name="Wu J."/>
            <person name="Zhang C."/>
            <person name="Long L."/>
            <person name="Xiao J."/>
        </authorList>
    </citation>
    <scope>NUCLEOTIDE SEQUENCE [LARGE SCALE GENOMIC DNA]</scope>
    <source>
        <strain evidence="2 3">SCSIO 10429</strain>
    </source>
</reference>